<proteinExistence type="predicted"/>
<evidence type="ECO:0000259" key="10">
    <source>
        <dbReference type="SMART" id="SM00852"/>
    </source>
</evidence>
<keyword evidence="5" id="KW-0808">Transferase</keyword>
<dbReference type="SUPFAM" id="SSF63882">
    <property type="entry name" value="MoeA N-terminal region -like"/>
    <property type="match status" value="1"/>
</dbReference>
<dbReference type="GO" id="GO:0046872">
    <property type="term" value="F:metal ion binding"/>
    <property type="evidence" value="ECO:0007669"/>
    <property type="project" value="UniProtKB-KW"/>
</dbReference>
<comment type="catalytic activity">
    <reaction evidence="9">
        <text>adenylyl-molybdopterin + molybdate = Mo-molybdopterin + AMP + H(+)</text>
        <dbReference type="Rhea" id="RHEA:35047"/>
        <dbReference type="ChEBI" id="CHEBI:15378"/>
        <dbReference type="ChEBI" id="CHEBI:36264"/>
        <dbReference type="ChEBI" id="CHEBI:62727"/>
        <dbReference type="ChEBI" id="CHEBI:71302"/>
        <dbReference type="ChEBI" id="CHEBI:456215"/>
        <dbReference type="EC" id="2.10.1.1"/>
    </reaction>
</comment>
<dbReference type="GO" id="GO:0006777">
    <property type="term" value="P:Mo-molybdopterin cofactor biosynthetic process"/>
    <property type="evidence" value="ECO:0007669"/>
    <property type="project" value="UniProtKB-KW"/>
</dbReference>
<dbReference type="EMBL" id="CAFBNE010000043">
    <property type="protein sequence ID" value="CAB4950581.1"/>
    <property type="molecule type" value="Genomic_DNA"/>
</dbReference>
<dbReference type="CDD" id="cd00887">
    <property type="entry name" value="MoeA"/>
    <property type="match status" value="1"/>
</dbReference>
<dbReference type="Gene3D" id="3.90.105.10">
    <property type="entry name" value="Molybdopterin biosynthesis moea protein, domain 2"/>
    <property type="match status" value="1"/>
</dbReference>
<dbReference type="PANTHER" id="PTHR10192">
    <property type="entry name" value="MOLYBDOPTERIN BIOSYNTHESIS PROTEIN"/>
    <property type="match status" value="1"/>
</dbReference>
<evidence type="ECO:0000256" key="9">
    <source>
        <dbReference type="ARBA" id="ARBA00047317"/>
    </source>
</evidence>
<keyword evidence="4" id="KW-0500">Molybdenum</keyword>
<keyword evidence="6" id="KW-0479">Metal-binding</keyword>
<evidence type="ECO:0000256" key="6">
    <source>
        <dbReference type="ARBA" id="ARBA00022723"/>
    </source>
</evidence>
<dbReference type="NCBIfam" id="NF045515">
    <property type="entry name" value="Glp_gephyrin"/>
    <property type="match status" value="1"/>
</dbReference>
<dbReference type="InterPro" id="IPR036135">
    <property type="entry name" value="MoeA_linker/N_sf"/>
</dbReference>
<comment type="cofactor">
    <cofactor evidence="1">
        <name>Mg(2+)</name>
        <dbReference type="ChEBI" id="CHEBI:18420"/>
    </cofactor>
</comment>
<evidence type="ECO:0000256" key="5">
    <source>
        <dbReference type="ARBA" id="ARBA00022679"/>
    </source>
</evidence>
<dbReference type="Gene3D" id="2.40.340.10">
    <property type="entry name" value="MoeA, C-terminal, domain IV"/>
    <property type="match status" value="1"/>
</dbReference>
<evidence type="ECO:0000256" key="7">
    <source>
        <dbReference type="ARBA" id="ARBA00022842"/>
    </source>
</evidence>
<dbReference type="Pfam" id="PF00994">
    <property type="entry name" value="MoCF_biosynth"/>
    <property type="match status" value="1"/>
</dbReference>
<accession>A0A6J7K5Z9</accession>
<dbReference type="EC" id="2.10.1.1" evidence="3"/>
<dbReference type="InterPro" id="IPR036688">
    <property type="entry name" value="MoeA_C_domain_IV_sf"/>
</dbReference>
<evidence type="ECO:0000256" key="4">
    <source>
        <dbReference type="ARBA" id="ARBA00022505"/>
    </source>
</evidence>
<organism evidence="11">
    <name type="scientific">freshwater metagenome</name>
    <dbReference type="NCBI Taxonomy" id="449393"/>
    <lineage>
        <taxon>unclassified sequences</taxon>
        <taxon>metagenomes</taxon>
        <taxon>ecological metagenomes</taxon>
    </lineage>
</organism>
<dbReference type="InterPro" id="IPR038987">
    <property type="entry name" value="MoeA-like"/>
</dbReference>
<comment type="pathway">
    <text evidence="2">Cofactor biosynthesis; molybdopterin biosynthesis.</text>
</comment>
<feature type="domain" description="MoaB/Mog" evidence="10">
    <location>
        <begin position="177"/>
        <end position="314"/>
    </location>
</feature>
<dbReference type="FunFam" id="3.40.980.10:FF:000004">
    <property type="entry name" value="Molybdopterin molybdenumtransferase"/>
    <property type="match status" value="1"/>
</dbReference>
<evidence type="ECO:0000256" key="3">
    <source>
        <dbReference type="ARBA" id="ARBA00013269"/>
    </source>
</evidence>
<keyword evidence="8" id="KW-0501">Molybdenum cofactor biosynthesis</keyword>
<sequence length="403" mass="41305">MISVDDYRARILAGISPLPPTTTPLLSSLGLVVTEDILTSRPMPGFDNSSMDGYAVRSSDFADGTGEVVLTVVDDLPAGAAPGVTITAGCAARIMTGAPVPAGADCVVPIEETDGGASTVTIRATPTAGAYIRLAGEDLPQGSLAVPRGSIVTTRNLALIASCDLSAIPTRPRPRVVVMSTGSELVAPGDAVAFGQVVDCNSYLLAAAAAEAGAAVTRIGPVNDSFDEFTAALEQHAANADLIITSGGVSMGAYDTVKEVLTARGGVEFLKVAMNPGMPQGFGRVDNVPIITLPGNPVSTYVSFEAFVRPAIRKMLGHAALLRHERTATITESITSPSGKRQFARGTLTGGDRLEVVPVGGQGSHVIGGLSRANCIIVIPETVTEVRAGSSVSVIDLRTDNGE</sequence>
<dbReference type="InterPro" id="IPR005111">
    <property type="entry name" value="MoeA_C_domain_IV"/>
</dbReference>
<dbReference type="InterPro" id="IPR001453">
    <property type="entry name" value="MoaB/Mog_dom"/>
</dbReference>
<keyword evidence="7" id="KW-0460">Magnesium</keyword>
<gene>
    <name evidence="11" type="ORF">UFOPK3772_01517</name>
</gene>
<dbReference type="Pfam" id="PF03453">
    <property type="entry name" value="MoeA_N"/>
    <property type="match status" value="1"/>
</dbReference>
<protein>
    <recommendedName>
        <fullName evidence="3">molybdopterin molybdotransferase</fullName>
        <ecNumber evidence="3">2.10.1.1</ecNumber>
    </recommendedName>
</protein>
<evidence type="ECO:0000313" key="11">
    <source>
        <dbReference type="EMBL" id="CAB4950581.1"/>
    </source>
</evidence>
<dbReference type="Gene3D" id="2.170.190.11">
    <property type="entry name" value="Molybdopterin biosynthesis moea protein, domain 3"/>
    <property type="match status" value="1"/>
</dbReference>
<dbReference type="Gene3D" id="3.40.980.10">
    <property type="entry name" value="MoaB/Mog-like domain"/>
    <property type="match status" value="1"/>
</dbReference>
<dbReference type="GO" id="GO:0005829">
    <property type="term" value="C:cytosol"/>
    <property type="evidence" value="ECO:0007669"/>
    <property type="project" value="TreeGrafter"/>
</dbReference>
<dbReference type="Pfam" id="PF03454">
    <property type="entry name" value="MoeA_C"/>
    <property type="match status" value="1"/>
</dbReference>
<evidence type="ECO:0000256" key="8">
    <source>
        <dbReference type="ARBA" id="ARBA00023150"/>
    </source>
</evidence>
<dbReference type="PANTHER" id="PTHR10192:SF5">
    <property type="entry name" value="GEPHYRIN"/>
    <property type="match status" value="1"/>
</dbReference>
<dbReference type="InterPro" id="IPR005110">
    <property type="entry name" value="MoeA_linker/N"/>
</dbReference>
<evidence type="ECO:0000256" key="2">
    <source>
        <dbReference type="ARBA" id="ARBA00005046"/>
    </source>
</evidence>
<evidence type="ECO:0000256" key="1">
    <source>
        <dbReference type="ARBA" id="ARBA00001946"/>
    </source>
</evidence>
<dbReference type="SMART" id="SM00852">
    <property type="entry name" value="MoCF_biosynth"/>
    <property type="match status" value="1"/>
</dbReference>
<name>A0A6J7K5Z9_9ZZZZ</name>
<dbReference type="SUPFAM" id="SSF63867">
    <property type="entry name" value="MoeA C-terminal domain-like"/>
    <property type="match status" value="1"/>
</dbReference>
<reference evidence="11" key="1">
    <citation type="submission" date="2020-05" db="EMBL/GenBank/DDBJ databases">
        <authorList>
            <person name="Chiriac C."/>
            <person name="Salcher M."/>
            <person name="Ghai R."/>
            <person name="Kavagutti S V."/>
        </authorList>
    </citation>
    <scope>NUCLEOTIDE SEQUENCE</scope>
</reference>
<dbReference type="UniPathway" id="UPA00344"/>
<dbReference type="NCBIfam" id="TIGR00177">
    <property type="entry name" value="molyb_syn"/>
    <property type="match status" value="1"/>
</dbReference>
<dbReference type="SUPFAM" id="SSF53218">
    <property type="entry name" value="Molybdenum cofactor biosynthesis proteins"/>
    <property type="match status" value="1"/>
</dbReference>
<dbReference type="GO" id="GO:0061599">
    <property type="term" value="F:molybdopterin molybdotransferase activity"/>
    <property type="evidence" value="ECO:0007669"/>
    <property type="project" value="UniProtKB-EC"/>
</dbReference>
<dbReference type="AlphaFoldDB" id="A0A6J7K5Z9"/>
<dbReference type="InterPro" id="IPR036425">
    <property type="entry name" value="MoaB/Mog-like_dom_sf"/>
</dbReference>